<organism evidence="12 13">
    <name type="scientific">Coleophoma crateriformis</name>
    <dbReference type="NCBI Taxonomy" id="565419"/>
    <lineage>
        <taxon>Eukaryota</taxon>
        <taxon>Fungi</taxon>
        <taxon>Dikarya</taxon>
        <taxon>Ascomycota</taxon>
        <taxon>Pezizomycotina</taxon>
        <taxon>Leotiomycetes</taxon>
        <taxon>Helotiales</taxon>
        <taxon>Dermateaceae</taxon>
        <taxon>Coleophoma</taxon>
    </lineage>
</organism>
<dbReference type="PANTHER" id="PTHR31361:SF1">
    <property type="entry name" value="BETA-GLUCAN SYNTHESIS-ASSOCIATED PROTEIN KRE6-RELATED"/>
    <property type="match status" value="1"/>
</dbReference>
<feature type="compositionally biased region" description="Polar residues" evidence="9">
    <location>
        <begin position="33"/>
        <end position="45"/>
    </location>
</feature>
<dbReference type="GO" id="GO:0015926">
    <property type="term" value="F:glucosidase activity"/>
    <property type="evidence" value="ECO:0007669"/>
    <property type="project" value="TreeGrafter"/>
</dbReference>
<feature type="compositionally biased region" description="Low complexity" evidence="9">
    <location>
        <begin position="109"/>
        <end position="121"/>
    </location>
</feature>
<keyword evidence="13" id="KW-1185">Reference proteome</keyword>
<dbReference type="InterPro" id="IPR013320">
    <property type="entry name" value="ConA-like_dom_sf"/>
</dbReference>
<evidence type="ECO:0000256" key="5">
    <source>
        <dbReference type="ARBA" id="ARBA00022989"/>
    </source>
</evidence>
<gene>
    <name evidence="12" type="ORF">BP5796_11036</name>
</gene>
<dbReference type="GO" id="GO:0031505">
    <property type="term" value="P:fungal-type cell wall organization"/>
    <property type="evidence" value="ECO:0007669"/>
    <property type="project" value="TreeGrafter"/>
</dbReference>
<dbReference type="GO" id="GO:0006078">
    <property type="term" value="P:(1-&gt;6)-beta-D-glucan biosynthetic process"/>
    <property type="evidence" value="ECO:0007669"/>
    <property type="project" value="TreeGrafter"/>
</dbReference>
<feature type="compositionally biased region" description="Polar residues" evidence="9">
    <location>
        <begin position="1"/>
        <end position="10"/>
    </location>
</feature>
<accession>A0A3D8QMP6</accession>
<comment type="caution">
    <text evidence="12">The sequence shown here is derived from an EMBL/GenBank/DDBJ whole genome shotgun (WGS) entry which is preliminary data.</text>
</comment>
<evidence type="ECO:0000313" key="13">
    <source>
        <dbReference type="Proteomes" id="UP000256328"/>
    </source>
</evidence>
<keyword evidence="7" id="KW-0325">Glycoprotein</keyword>
<dbReference type="OrthoDB" id="412647at2759"/>
<dbReference type="InterPro" id="IPR005629">
    <property type="entry name" value="Skn1/Kre6/Sbg1"/>
</dbReference>
<evidence type="ECO:0000256" key="3">
    <source>
        <dbReference type="ARBA" id="ARBA00022692"/>
    </source>
</evidence>
<evidence type="ECO:0000256" key="9">
    <source>
        <dbReference type="SAM" id="MobiDB-lite"/>
    </source>
</evidence>
<keyword evidence="6 10" id="KW-0472">Membrane</keyword>
<comment type="similarity">
    <text evidence="2">Belongs to the SKN1/KRE6 family.</text>
</comment>
<dbReference type="CDD" id="cd02180">
    <property type="entry name" value="GH16_fungal_KRE6_glucanase"/>
    <property type="match status" value="1"/>
</dbReference>
<evidence type="ECO:0000256" key="4">
    <source>
        <dbReference type="ARBA" id="ARBA00022968"/>
    </source>
</evidence>
<dbReference type="InterPro" id="IPR000757">
    <property type="entry name" value="Beta-glucanase-like"/>
</dbReference>
<feature type="region of interest" description="Disordered" evidence="9">
    <location>
        <begin position="1"/>
        <end position="161"/>
    </location>
</feature>
<reference evidence="12 13" key="1">
    <citation type="journal article" date="2018" name="IMA Fungus">
        <title>IMA Genome-F 9: Draft genome sequence of Annulohypoxylon stygium, Aspergillus mulundensis, Berkeleyomyces basicola (syn. Thielaviopsis basicola), Ceratocystis smalleyi, two Cercospora beticola strains, Coleophoma cylindrospora, Fusarium fracticaudum, Phialophora cf. hyalina, and Morchella septimelata.</title>
        <authorList>
            <person name="Wingfield B.D."/>
            <person name="Bills G.F."/>
            <person name="Dong Y."/>
            <person name="Huang W."/>
            <person name="Nel W.J."/>
            <person name="Swalarsk-Parry B.S."/>
            <person name="Vaghefi N."/>
            <person name="Wilken P.M."/>
            <person name="An Z."/>
            <person name="de Beer Z.W."/>
            <person name="De Vos L."/>
            <person name="Chen L."/>
            <person name="Duong T.A."/>
            <person name="Gao Y."/>
            <person name="Hammerbacher A."/>
            <person name="Kikkert J.R."/>
            <person name="Li Y."/>
            <person name="Li H."/>
            <person name="Li K."/>
            <person name="Li Q."/>
            <person name="Liu X."/>
            <person name="Ma X."/>
            <person name="Naidoo K."/>
            <person name="Pethybridge S.J."/>
            <person name="Sun J."/>
            <person name="Steenkamp E.T."/>
            <person name="van der Nest M.A."/>
            <person name="van Wyk S."/>
            <person name="Wingfield M.J."/>
            <person name="Xiong C."/>
            <person name="Yue Q."/>
            <person name="Zhang X."/>
        </authorList>
    </citation>
    <scope>NUCLEOTIDE SEQUENCE [LARGE SCALE GENOMIC DNA]</scope>
    <source>
        <strain evidence="12 13">BP5796</strain>
    </source>
</reference>
<dbReference type="Gene3D" id="2.60.120.200">
    <property type="match status" value="1"/>
</dbReference>
<evidence type="ECO:0000256" key="6">
    <source>
        <dbReference type="ARBA" id="ARBA00023136"/>
    </source>
</evidence>
<evidence type="ECO:0000259" key="11">
    <source>
        <dbReference type="PROSITE" id="PS51762"/>
    </source>
</evidence>
<dbReference type="EMBL" id="PDLN01000017">
    <property type="protein sequence ID" value="RDW62734.1"/>
    <property type="molecule type" value="Genomic_DNA"/>
</dbReference>
<keyword evidence="4" id="KW-0735">Signal-anchor</keyword>
<dbReference type="AlphaFoldDB" id="A0A3D8QMP6"/>
<evidence type="ECO:0000313" key="12">
    <source>
        <dbReference type="EMBL" id="RDW62734.1"/>
    </source>
</evidence>
<evidence type="ECO:0000256" key="1">
    <source>
        <dbReference type="ARBA" id="ARBA00004606"/>
    </source>
</evidence>
<dbReference type="GO" id="GO:0005886">
    <property type="term" value="C:plasma membrane"/>
    <property type="evidence" value="ECO:0007669"/>
    <property type="project" value="TreeGrafter"/>
</dbReference>
<dbReference type="PANTHER" id="PTHR31361">
    <property type="entry name" value="BETA-GLUCAN SYNTHESIS-ASSOCIATED PROTEIN KRE6-RELATED"/>
    <property type="match status" value="1"/>
</dbReference>
<dbReference type="Proteomes" id="UP000256328">
    <property type="component" value="Unassembled WGS sequence"/>
</dbReference>
<protein>
    <submittedName>
        <fullName evidence="12">Putative KRE6 Glucan synthase subunit</fullName>
    </submittedName>
</protein>
<keyword evidence="8" id="KW-0961">Cell wall biogenesis/degradation</keyword>
<sequence>MELTPTSQTPRRPPHITVNSGSGGNILQDLRSDGSSMSTPNTAGLTRQLLPAQGPAQGQRSVSNSSSNGAGPLYGSPIDSQEMLLPPARSRGPRPYQDLPAEAPSRTNSAMSSRRTSWSSDGGRRESWNNGSPFISPFDDSRAPSRSGDSEDENINTQTVSEKYNIMPSAGLLLFPEDVEKDDWLHNPSPDDKDGVKCDIWNRRGMVNLGALTIMTMGLLFLFIGYPVLTFVERVIPTSDSAVCAATSDCLSANVALLSNVRHGLIDPDTPSSVKTRTSHDGKTLNLVFSDEFNTDGRTFYDGDDPFFQGVDLWYGVTQDKEWYDPDAITTEGGTLNIKFDAFQSHNLNYRSGMLQSWNKLCFTGGRLEASISLPGSGNVTGFWPGFWAMGNLGRPGYAATSEGLWPYSYWDKCDAGITPNQSSTDGVSWLPGMKLPACTCTNQDHPSPGNSRSAPEIDAIEASVGYLGPGSYDNANGDVSQSFQAAPFDIWYEPDSQYMEVYDYAQTQINNYRGGPYQQSVSGLTWINNDWYDGNGYQKYGFEYTPGDTGDISWFVGEQYAWKVDARALRPNGNIGQRVIPMEPMSIILNFGMSDSFSQVFLAELSAMMPATMRVDYVRIYQEAGSESITCDPTDYPTTTYIANHPKAYENPNITSWSGTNYTWPTNSLMDGCTAENYNG</sequence>
<evidence type="ECO:0000256" key="8">
    <source>
        <dbReference type="ARBA" id="ARBA00023316"/>
    </source>
</evidence>
<keyword evidence="3 10" id="KW-0812">Transmembrane</keyword>
<dbReference type="Pfam" id="PF03935">
    <property type="entry name" value="SKN1_KRE6_Sbg1"/>
    <property type="match status" value="1"/>
</dbReference>
<evidence type="ECO:0000256" key="2">
    <source>
        <dbReference type="ARBA" id="ARBA00010962"/>
    </source>
</evidence>
<feature type="compositionally biased region" description="Polar residues" evidence="9">
    <location>
        <begin position="56"/>
        <end position="69"/>
    </location>
</feature>
<evidence type="ECO:0000256" key="7">
    <source>
        <dbReference type="ARBA" id="ARBA00023180"/>
    </source>
</evidence>
<dbReference type="SUPFAM" id="SSF49899">
    <property type="entry name" value="Concanavalin A-like lectins/glucanases"/>
    <property type="match status" value="1"/>
</dbReference>
<feature type="transmembrane region" description="Helical" evidence="10">
    <location>
        <begin position="207"/>
        <end position="229"/>
    </location>
</feature>
<name>A0A3D8QMP6_9HELO</name>
<dbReference type="GO" id="GO:0005789">
    <property type="term" value="C:endoplasmic reticulum membrane"/>
    <property type="evidence" value="ECO:0007669"/>
    <property type="project" value="TreeGrafter"/>
</dbReference>
<comment type="subcellular location">
    <subcellularLocation>
        <location evidence="1">Membrane</location>
        <topology evidence="1">Single-pass type II membrane protein</topology>
    </subcellularLocation>
</comment>
<proteinExistence type="inferred from homology"/>
<feature type="domain" description="GH16" evidence="11">
    <location>
        <begin position="182"/>
        <end position="627"/>
    </location>
</feature>
<keyword evidence="5 10" id="KW-1133">Transmembrane helix</keyword>
<dbReference type="PROSITE" id="PS51762">
    <property type="entry name" value="GH16_2"/>
    <property type="match status" value="1"/>
</dbReference>
<evidence type="ECO:0000256" key="10">
    <source>
        <dbReference type="SAM" id="Phobius"/>
    </source>
</evidence>